<feature type="compositionally biased region" description="Pro residues" evidence="1">
    <location>
        <begin position="81"/>
        <end position="92"/>
    </location>
</feature>
<feature type="region of interest" description="Disordered" evidence="1">
    <location>
        <begin position="1"/>
        <end position="99"/>
    </location>
</feature>
<reference evidence="2 3" key="1">
    <citation type="journal article" date="2023" name="Plants (Basel)">
        <title>Bridging the Gap: Combining Genomics and Transcriptomics Approaches to Understand Stylosanthes scabra, an Orphan Legume from the Brazilian Caatinga.</title>
        <authorList>
            <person name="Ferreira-Neto J.R.C."/>
            <person name="da Silva M.D."/>
            <person name="Binneck E."/>
            <person name="de Melo N.F."/>
            <person name="da Silva R.H."/>
            <person name="de Melo A.L.T.M."/>
            <person name="Pandolfi V."/>
            <person name="Bustamante F.O."/>
            <person name="Brasileiro-Vidal A.C."/>
            <person name="Benko-Iseppon A.M."/>
        </authorList>
    </citation>
    <scope>NUCLEOTIDE SEQUENCE [LARGE SCALE GENOMIC DNA]</scope>
    <source>
        <tissue evidence="2">Leaves</tissue>
    </source>
</reference>
<feature type="region of interest" description="Disordered" evidence="1">
    <location>
        <begin position="220"/>
        <end position="264"/>
    </location>
</feature>
<comment type="caution">
    <text evidence="2">The sequence shown here is derived from an EMBL/GenBank/DDBJ whole genome shotgun (WGS) entry which is preliminary data.</text>
</comment>
<accession>A0ABU6ZP10</accession>
<dbReference type="EMBL" id="JASCZI010272868">
    <property type="protein sequence ID" value="MED6223694.1"/>
    <property type="molecule type" value="Genomic_DNA"/>
</dbReference>
<proteinExistence type="predicted"/>
<organism evidence="2 3">
    <name type="scientific">Stylosanthes scabra</name>
    <dbReference type="NCBI Taxonomy" id="79078"/>
    <lineage>
        <taxon>Eukaryota</taxon>
        <taxon>Viridiplantae</taxon>
        <taxon>Streptophyta</taxon>
        <taxon>Embryophyta</taxon>
        <taxon>Tracheophyta</taxon>
        <taxon>Spermatophyta</taxon>
        <taxon>Magnoliopsida</taxon>
        <taxon>eudicotyledons</taxon>
        <taxon>Gunneridae</taxon>
        <taxon>Pentapetalae</taxon>
        <taxon>rosids</taxon>
        <taxon>fabids</taxon>
        <taxon>Fabales</taxon>
        <taxon>Fabaceae</taxon>
        <taxon>Papilionoideae</taxon>
        <taxon>50 kb inversion clade</taxon>
        <taxon>dalbergioids sensu lato</taxon>
        <taxon>Dalbergieae</taxon>
        <taxon>Pterocarpus clade</taxon>
        <taxon>Stylosanthes</taxon>
    </lineage>
</organism>
<evidence type="ECO:0000313" key="2">
    <source>
        <dbReference type="EMBL" id="MED6223694.1"/>
    </source>
</evidence>
<name>A0ABU6ZP10_9FABA</name>
<sequence length="264" mass="28502">MSGTNAKNDGSDPSGLVVSTASAQSAAAVSTSIGSTRSSTEIGQKQIHDGNHPEVTAGGSLNSGANKGGNTSGRGPHPRFEPPPSNPPPTGGWPPFGMPLNYTPATVPLDTRGTSSSSVQFAAVRELIEESHLDLVNLLTSHLTTELNPTVADTNAKYEHLAKRFDSVIGVGDEENSDPYIPNDGIMHETFEPDHNSENNEIPIPEQCISERKGWRKAWRKLRKDKESKERRKKAKKRRELTPRARALHSCGRTPKAAEKGGQR</sequence>
<dbReference type="Proteomes" id="UP001341840">
    <property type="component" value="Unassembled WGS sequence"/>
</dbReference>
<protein>
    <submittedName>
        <fullName evidence="2">Uncharacterized protein</fullName>
    </submittedName>
</protein>
<evidence type="ECO:0000313" key="3">
    <source>
        <dbReference type="Proteomes" id="UP001341840"/>
    </source>
</evidence>
<feature type="compositionally biased region" description="Low complexity" evidence="1">
    <location>
        <begin position="17"/>
        <end position="32"/>
    </location>
</feature>
<gene>
    <name evidence="2" type="ORF">PIB30_076607</name>
</gene>
<feature type="compositionally biased region" description="Polar residues" evidence="1">
    <location>
        <begin position="33"/>
        <end position="43"/>
    </location>
</feature>
<evidence type="ECO:0000256" key="1">
    <source>
        <dbReference type="SAM" id="MobiDB-lite"/>
    </source>
</evidence>
<keyword evidence="3" id="KW-1185">Reference proteome</keyword>